<feature type="signal peptide" evidence="2">
    <location>
        <begin position="1"/>
        <end position="40"/>
    </location>
</feature>
<accession>A0A7W7BRU2</accession>
<evidence type="ECO:0000256" key="1">
    <source>
        <dbReference type="SAM" id="Phobius"/>
    </source>
</evidence>
<dbReference type="EC" id="1.3.98.1" evidence="3"/>
<feature type="transmembrane region" description="Helical" evidence="1">
    <location>
        <begin position="304"/>
        <end position="326"/>
    </location>
</feature>
<dbReference type="EMBL" id="JACHMD010000001">
    <property type="protein sequence ID" value="MBB4667697.1"/>
    <property type="molecule type" value="Genomic_DNA"/>
</dbReference>
<keyword evidence="1" id="KW-0472">Membrane</keyword>
<reference evidence="3 4" key="1">
    <citation type="submission" date="2020-08" db="EMBL/GenBank/DDBJ databases">
        <title>Sequencing the genomes of 1000 actinobacteria strains.</title>
        <authorList>
            <person name="Klenk H.-P."/>
        </authorList>
    </citation>
    <scope>NUCLEOTIDE SEQUENCE [LARGE SCALE GENOMIC DNA]</scope>
    <source>
        <strain evidence="3 4">DSM 24947</strain>
    </source>
</reference>
<evidence type="ECO:0000256" key="2">
    <source>
        <dbReference type="SAM" id="SignalP"/>
    </source>
</evidence>
<protein>
    <submittedName>
        <fullName evidence="3">Dihydroorotate dehydrogenase (Fumarate)</fullName>
        <ecNumber evidence="3">1.3.98.1</ecNumber>
    </submittedName>
</protein>
<keyword evidence="2" id="KW-0732">Signal</keyword>
<proteinExistence type="predicted"/>
<sequence>MHSLSWVAPARLLRRGALILLAATLVAGIFSIVPAAPAHAADDEAISGAPCDDDGELDDRSRFTYDAAPGQKVSDCFRVSNTGTVAQHVVIYGTDAFNTEDGSFGLLDAAAEPIDAGSWVRFAGGDHRLEFDLAPGQSRALRFAVTVPDDATPGDHAAGLIVSAQTPSDQILIDRRIGTRLYVRVPGELQSLLGIAGMTGSYSSSVNPFEGTATVNLTVTNEGNVALAPTLVLSVKSFFGADLIERRLENLPELLPGASRSLTYDLGPVGQWGFVSAQASLFSRGDQTGATELAPPAPQIDREAGMWAVPWLLVGVLVLLVLFLLVRRWRRRRDDRRAAEWMAFTQAEAQRAAAERVEVGAGKGA</sequence>
<comment type="caution">
    <text evidence="3">The sequence shown here is derived from an EMBL/GenBank/DDBJ whole genome shotgun (WGS) entry which is preliminary data.</text>
</comment>
<organism evidence="3 4">
    <name type="scientific">Microbacterium marinum</name>
    <dbReference type="NCBI Taxonomy" id="421115"/>
    <lineage>
        <taxon>Bacteria</taxon>
        <taxon>Bacillati</taxon>
        <taxon>Actinomycetota</taxon>
        <taxon>Actinomycetes</taxon>
        <taxon>Micrococcales</taxon>
        <taxon>Microbacteriaceae</taxon>
        <taxon>Microbacterium</taxon>
    </lineage>
</organism>
<evidence type="ECO:0000313" key="3">
    <source>
        <dbReference type="EMBL" id="MBB4667697.1"/>
    </source>
</evidence>
<dbReference type="RefSeq" id="WP_184218491.1">
    <property type="nucleotide sequence ID" value="NZ_JACHMD010000001.1"/>
</dbReference>
<dbReference type="Proteomes" id="UP000573729">
    <property type="component" value="Unassembled WGS sequence"/>
</dbReference>
<keyword evidence="4" id="KW-1185">Reference proteome</keyword>
<keyword evidence="1" id="KW-1133">Transmembrane helix</keyword>
<feature type="chain" id="PRO_5031262691" evidence="2">
    <location>
        <begin position="41"/>
        <end position="365"/>
    </location>
</feature>
<dbReference type="GO" id="GO:1990663">
    <property type="term" value="F:dihydroorotate dehydrogenase (fumarate) activity"/>
    <property type="evidence" value="ECO:0007669"/>
    <property type="project" value="UniProtKB-EC"/>
</dbReference>
<name>A0A7W7BRU2_9MICO</name>
<gene>
    <name evidence="3" type="ORF">BKA24_002406</name>
</gene>
<evidence type="ECO:0000313" key="4">
    <source>
        <dbReference type="Proteomes" id="UP000573729"/>
    </source>
</evidence>
<keyword evidence="1" id="KW-0812">Transmembrane</keyword>
<keyword evidence="3" id="KW-0560">Oxidoreductase</keyword>
<dbReference type="AlphaFoldDB" id="A0A7W7BRU2"/>